<dbReference type="InterPro" id="IPR013525">
    <property type="entry name" value="ABC2_TM"/>
</dbReference>
<dbReference type="AlphaFoldDB" id="A0A3R5ZX68"/>
<evidence type="ECO:0000313" key="11">
    <source>
        <dbReference type="Proteomes" id="UP000286271"/>
    </source>
</evidence>
<dbReference type="GO" id="GO:0005886">
    <property type="term" value="C:plasma membrane"/>
    <property type="evidence" value="ECO:0007669"/>
    <property type="project" value="UniProtKB-SubCell"/>
</dbReference>
<evidence type="ECO:0000256" key="7">
    <source>
        <dbReference type="ARBA" id="ARBA00023136"/>
    </source>
</evidence>
<sequence>MANNTKKPSFVKEVWNSRELIFRLAKNDFKTKYAGSYFGIIWAFVQPIVTILIYVFVFGLGLKMTPQSTEYPFVLYLIAGIVPWFFFSDAWVSATNCLIEYSYLVKKMVFKISILPVVKVISSLFVHFFFILLAFIIFTIAGRMPGVAMIQIAYYMFCEICLILALTYFTASVTPFFRDMTQIINITTQLGIWLTPIMWDESTMPAWVMHILRLNPMYYIVTGYRDCFIYGKWITQHSGITVYFWILVIILAIIGSRTFNKMRVHFADVL</sequence>
<evidence type="ECO:0000256" key="3">
    <source>
        <dbReference type="ARBA" id="ARBA00022448"/>
    </source>
</evidence>
<evidence type="ECO:0000313" key="10">
    <source>
        <dbReference type="EMBL" id="RHF00073.1"/>
    </source>
</evidence>
<dbReference type="PANTHER" id="PTHR30413:SF10">
    <property type="entry name" value="CAPSULE POLYSACCHARIDE EXPORT INNER-MEMBRANE PROTEIN CTRC"/>
    <property type="match status" value="1"/>
</dbReference>
<gene>
    <name evidence="10" type="ORF">DW707_02390</name>
</gene>
<organism evidence="10 11">
    <name type="scientific">Roseburia inulinivorans</name>
    <dbReference type="NCBI Taxonomy" id="360807"/>
    <lineage>
        <taxon>Bacteria</taxon>
        <taxon>Bacillati</taxon>
        <taxon>Bacillota</taxon>
        <taxon>Clostridia</taxon>
        <taxon>Lachnospirales</taxon>
        <taxon>Lachnospiraceae</taxon>
        <taxon>Roseburia</taxon>
    </lineage>
</organism>
<comment type="caution">
    <text evidence="8">Lacks conserved residue(s) required for the propagation of feature annotation.</text>
</comment>
<evidence type="ECO:0000256" key="5">
    <source>
        <dbReference type="ARBA" id="ARBA00022692"/>
    </source>
</evidence>
<comment type="caution">
    <text evidence="10">The sequence shown here is derived from an EMBL/GenBank/DDBJ whole genome shotgun (WGS) entry which is preliminary data.</text>
</comment>
<dbReference type="PANTHER" id="PTHR30413">
    <property type="entry name" value="INNER MEMBRANE TRANSPORT PERMEASE"/>
    <property type="match status" value="1"/>
</dbReference>
<feature type="transmembrane region" description="Helical" evidence="8">
    <location>
        <begin position="152"/>
        <end position="171"/>
    </location>
</feature>
<comment type="similarity">
    <text evidence="2 8">Belongs to the ABC-2 integral membrane protein family.</text>
</comment>
<keyword evidence="5 8" id="KW-0812">Transmembrane</keyword>
<feature type="domain" description="ABC transmembrane type-2" evidence="9">
    <location>
        <begin position="38"/>
        <end position="262"/>
    </location>
</feature>
<name>A0A3R5ZX68_9FIRM</name>
<dbReference type="GO" id="GO:0015920">
    <property type="term" value="P:lipopolysaccharide transport"/>
    <property type="evidence" value="ECO:0007669"/>
    <property type="project" value="TreeGrafter"/>
</dbReference>
<evidence type="ECO:0000256" key="2">
    <source>
        <dbReference type="ARBA" id="ARBA00007783"/>
    </source>
</evidence>
<evidence type="ECO:0000256" key="1">
    <source>
        <dbReference type="ARBA" id="ARBA00004651"/>
    </source>
</evidence>
<dbReference type="Proteomes" id="UP000286271">
    <property type="component" value="Unassembled WGS sequence"/>
</dbReference>
<dbReference type="Pfam" id="PF01061">
    <property type="entry name" value="ABC2_membrane"/>
    <property type="match status" value="1"/>
</dbReference>
<dbReference type="GO" id="GO:0140359">
    <property type="term" value="F:ABC-type transporter activity"/>
    <property type="evidence" value="ECO:0007669"/>
    <property type="project" value="InterPro"/>
</dbReference>
<feature type="transmembrane region" description="Helical" evidence="8">
    <location>
        <begin position="240"/>
        <end position="259"/>
    </location>
</feature>
<feature type="transmembrane region" description="Helical" evidence="8">
    <location>
        <begin position="73"/>
        <end position="94"/>
    </location>
</feature>
<evidence type="ECO:0000256" key="6">
    <source>
        <dbReference type="ARBA" id="ARBA00022989"/>
    </source>
</evidence>
<reference evidence="10 11" key="1">
    <citation type="submission" date="2018-08" db="EMBL/GenBank/DDBJ databases">
        <title>A genome reference for cultivated species of the human gut microbiota.</title>
        <authorList>
            <person name="Zou Y."/>
            <person name="Xue W."/>
            <person name="Luo G."/>
        </authorList>
    </citation>
    <scope>NUCLEOTIDE SEQUENCE [LARGE SCALE GENOMIC DNA]</scope>
    <source>
        <strain evidence="10 11">AM27-11</strain>
    </source>
</reference>
<dbReference type="PROSITE" id="PS51012">
    <property type="entry name" value="ABC_TM2"/>
    <property type="match status" value="1"/>
</dbReference>
<dbReference type="RefSeq" id="WP_118587174.1">
    <property type="nucleotide sequence ID" value="NZ_QRVS01000025.1"/>
</dbReference>
<keyword evidence="7 8" id="KW-0472">Membrane</keyword>
<protein>
    <recommendedName>
        <fullName evidence="8">Transport permease protein</fullName>
    </recommendedName>
</protein>
<keyword evidence="4 8" id="KW-1003">Cell membrane</keyword>
<accession>A0A3R5ZX68</accession>
<keyword evidence="6 8" id="KW-1133">Transmembrane helix</keyword>
<feature type="transmembrane region" description="Helical" evidence="8">
    <location>
        <begin position="114"/>
        <end position="140"/>
    </location>
</feature>
<comment type="subcellular location">
    <subcellularLocation>
        <location evidence="1 8">Cell membrane</location>
        <topology evidence="1 8">Multi-pass membrane protein</topology>
    </subcellularLocation>
</comment>
<dbReference type="EMBL" id="QSKW01000002">
    <property type="protein sequence ID" value="RHF00073.1"/>
    <property type="molecule type" value="Genomic_DNA"/>
</dbReference>
<evidence type="ECO:0000256" key="4">
    <source>
        <dbReference type="ARBA" id="ARBA00022475"/>
    </source>
</evidence>
<feature type="transmembrane region" description="Helical" evidence="8">
    <location>
        <begin position="37"/>
        <end position="61"/>
    </location>
</feature>
<dbReference type="InterPro" id="IPR047817">
    <property type="entry name" value="ABC2_TM_bact-type"/>
</dbReference>
<evidence type="ECO:0000259" key="9">
    <source>
        <dbReference type="PROSITE" id="PS51012"/>
    </source>
</evidence>
<keyword evidence="3 8" id="KW-0813">Transport</keyword>
<proteinExistence type="inferred from homology"/>
<evidence type="ECO:0000256" key="8">
    <source>
        <dbReference type="RuleBase" id="RU361157"/>
    </source>
</evidence>